<feature type="domain" description="C2H2-type" evidence="10">
    <location>
        <begin position="443"/>
        <end position="470"/>
    </location>
</feature>
<dbReference type="Proteomes" id="UP000694388">
    <property type="component" value="Unplaced"/>
</dbReference>
<feature type="domain" description="BTB" evidence="9">
    <location>
        <begin position="44"/>
        <end position="167"/>
    </location>
</feature>
<dbReference type="InterPro" id="IPR013087">
    <property type="entry name" value="Znf_C2H2_type"/>
</dbReference>
<feature type="domain" description="C2H2-type" evidence="10">
    <location>
        <begin position="648"/>
        <end position="675"/>
    </location>
</feature>
<evidence type="ECO:0000256" key="1">
    <source>
        <dbReference type="ARBA" id="ARBA00004123"/>
    </source>
</evidence>
<evidence type="ECO:0000256" key="4">
    <source>
        <dbReference type="ARBA" id="ARBA00022771"/>
    </source>
</evidence>
<dbReference type="InterPro" id="IPR000210">
    <property type="entry name" value="BTB/POZ_dom"/>
</dbReference>
<dbReference type="GeneTree" id="ENSGT00550000075080"/>
<feature type="domain" description="C2H2-type" evidence="10">
    <location>
        <begin position="471"/>
        <end position="499"/>
    </location>
</feature>
<feature type="domain" description="C2H2-type" evidence="10">
    <location>
        <begin position="555"/>
        <end position="582"/>
    </location>
</feature>
<proteinExistence type="predicted"/>
<evidence type="ECO:0000259" key="10">
    <source>
        <dbReference type="PROSITE" id="PS50157"/>
    </source>
</evidence>
<sequence length="941" mass="103912">MAEGWQGEETLADKDPERVAALGAWGGRLLEWLDSDRRGAGHHCDVTLVTGSRVSEESDGHVKAFPAHRAVLAAACPVLGSYLTAHPAELTVRLEDVIMGGEVYRNGSDDCKAATTMPSNENITGQNFEDVETTTLTGLQEKSYDGQAEALGGLLDLVYTGEVQDEGVVGEALSLAGRLGMSAVGGGFGYDQGGGDGGSWTFLESMASNVDEKHLGSGRDDDALEEVIIEEGLKEEGDVMIIKKENETQDVENGGDTDNVQAKESCSEGGEPSNERAKDRRPNLSEIRWRCEACGRAFVYRKSLENHVAQMHASSSSTDGIPHRQWPGPPPRYWPDSDNELSITTAHVQSARRHNTRRLCHRPCNGHGGEMEVGQGSKDGETEGCDAVLSGLKSDAVEVENKKTRRNPKCVGAQQEACGSVSDRVVGVRKGQRQRRSQERCSWTCKVCGKSFQRRAHLVEHEVLHTTHTPYACAQCGQSFRSRFTRLKHQEKAHLGPFPCHICGRSFNDSGNLRRHVRCTHGGDRRWICPVCGKAMRERTTLTEHLRIHSGDKPHLCSECGQRFRHSSTYRLHMRVHQVERKYSCRHCSKRFLRQDHLTKHENIHSGEKSHMCETCGKCFGRQDHLSIHHRSVHLGEKVWQRYQPTMHECSVCKKLFKGKSSLDVHLRTHSGERPFPCHICGQRFSVRKSLSKHQLVHSDARPHACTICSSTFKRKDKLKYHMEHVHRDGGGHVGLQGAEGCQSNERQEKGEEEHEVTFSLNADSLNVGNGSEDQTRNAQLEPAIQIVTVFPLEPLVETCEDQATPPDAIAQSAIFVLQDSSGDQETPQEVRPDRTTVAFNFPQSASLPFDSLSTLPSTTRMALGVPAISNEVGECEQMLQVSASQDLSVQGSVDKVLTYISTSKAPQDLLSGPTLFCLAPTFNQTTTGTTTDTNHSWLGS</sequence>
<evidence type="ECO:0000256" key="2">
    <source>
        <dbReference type="ARBA" id="ARBA00022723"/>
    </source>
</evidence>
<dbReference type="Gene3D" id="3.30.710.10">
    <property type="entry name" value="Potassium Channel Kv1.1, Chain A"/>
    <property type="match status" value="1"/>
</dbReference>
<keyword evidence="6" id="KW-0539">Nucleus</keyword>
<evidence type="ECO:0000313" key="11">
    <source>
        <dbReference type="Ensembl" id="ENSEBUP00000006578.1"/>
    </source>
</evidence>
<dbReference type="FunFam" id="3.30.160.60:FF:000870">
    <property type="entry name" value="zinc finger protein 197 isoform X1"/>
    <property type="match status" value="1"/>
</dbReference>
<organism evidence="11 12">
    <name type="scientific">Eptatretus burgeri</name>
    <name type="common">Inshore hagfish</name>
    <dbReference type="NCBI Taxonomy" id="7764"/>
    <lineage>
        <taxon>Eukaryota</taxon>
        <taxon>Metazoa</taxon>
        <taxon>Chordata</taxon>
        <taxon>Craniata</taxon>
        <taxon>Vertebrata</taxon>
        <taxon>Cyclostomata</taxon>
        <taxon>Myxini</taxon>
        <taxon>Myxiniformes</taxon>
        <taxon>Myxinidae</taxon>
        <taxon>Eptatretinae</taxon>
        <taxon>Eptatretus</taxon>
    </lineage>
</organism>
<dbReference type="SUPFAM" id="SSF54695">
    <property type="entry name" value="POZ domain"/>
    <property type="match status" value="1"/>
</dbReference>
<feature type="domain" description="C2H2-type" evidence="10">
    <location>
        <begin position="527"/>
        <end position="554"/>
    </location>
</feature>
<evidence type="ECO:0000256" key="7">
    <source>
        <dbReference type="PROSITE-ProRule" id="PRU00042"/>
    </source>
</evidence>
<dbReference type="AlphaFoldDB" id="A0A8C4PZ90"/>
<feature type="domain" description="C2H2-type" evidence="10">
    <location>
        <begin position="583"/>
        <end position="610"/>
    </location>
</feature>
<reference evidence="11" key="1">
    <citation type="submission" date="2025-08" db="UniProtKB">
        <authorList>
            <consortium name="Ensembl"/>
        </authorList>
    </citation>
    <scope>IDENTIFICATION</scope>
</reference>
<evidence type="ECO:0000259" key="9">
    <source>
        <dbReference type="PROSITE" id="PS50097"/>
    </source>
</evidence>
<dbReference type="SUPFAM" id="SSF57667">
    <property type="entry name" value="beta-beta-alpha zinc fingers"/>
    <property type="match status" value="6"/>
</dbReference>
<feature type="domain" description="C2H2-type" evidence="10">
    <location>
        <begin position="676"/>
        <end position="703"/>
    </location>
</feature>
<dbReference type="PROSITE" id="PS50157">
    <property type="entry name" value="ZINC_FINGER_C2H2_2"/>
    <property type="match status" value="11"/>
</dbReference>
<dbReference type="InterPro" id="IPR036236">
    <property type="entry name" value="Znf_C2H2_sf"/>
</dbReference>
<evidence type="ECO:0000313" key="12">
    <source>
        <dbReference type="Proteomes" id="UP000694388"/>
    </source>
</evidence>
<keyword evidence="12" id="KW-1185">Reference proteome</keyword>
<dbReference type="GO" id="GO:0005634">
    <property type="term" value="C:nucleus"/>
    <property type="evidence" value="ECO:0007669"/>
    <property type="project" value="UniProtKB-SubCell"/>
</dbReference>
<dbReference type="Gene3D" id="3.30.160.60">
    <property type="entry name" value="Classic Zinc Finger"/>
    <property type="match status" value="9"/>
</dbReference>
<evidence type="ECO:0000256" key="5">
    <source>
        <dbReference type="ARBA" id="ARBA00022833"/>
    </source>
</evidence>
<keyword evidence="5" id="KW-0862">Zinc</keyword>
<dbReference type="FunFam" id="3.30.160.60:FF:000841">
    <property type="entry name" value="zinc finger and BTB domain-containing protein 41"/>
    <property type="match status" value="1"/>
</dbReference>
<dbReference type="PROSITE" id="PS50097">
    <property type="entry name" value="BTB"/>
    <property type="match status" value="1"/>
</dbReference>
<reference evidence="11" key="2">
    <citation type="submission" date="2025-09" db="UniProtKB">
        <authorList>
            <consortium name="Ensembl"/>
        </authorList>
    </citation>
    <scope>IDENTIFICATION</scope>
</reference>
<accession>A0A8C4PZ90</accession>
<dbReference type="PROSITE" id="PS00028">
    <property type="entry name" value="ZINC_FINGER_C2H2_1"/>
    <property type="match status" value="11"/>
</dbReference>
<feature type="domain" description="C2H2-type" evidence="10">
    <location>
        <begin position="704"/>
        <end position="727"/>
    </location>
</feature>
<name>A0A8C4PZ90_EPTBU</name>
<dbReference type="Pfam" id="PF00096">
    <property type="entry name" value="zf-C2H2"/>
    <property type="match status" value="6"/>
</dbReference>
<evidence type="ECO:0000256" key="6">
    <source>
        <dbReference type="ARBA" id="ARBA00023242"/>
    </source>
</evidence>
<dbReference type="InterPro" id="IPR011333">
    <property type="entry name" value="SKP1/BTB/POZ_sf"/>
</dbReference>
<dbReference type="GO" id="GO:0008270">
    <property type="term" value="F:zinc ion binding"/>
    <property type="evidence" value="ECO:0007669"/>
    <property type="project" value="UniProtKB-KW"/>
</dbReference>
<dbReference type="PANTHER" id="PTHR24406">
    <property type="entry name" value="TRANSCRIPTIONAL REPRESSOR CTCFL-RELATED"/>
    <property type="match status" value="1"/>
</dbReference>
<comment type="subcellular location">
    <subcellularLocation>
        <location evidence="1">Nucleus</location>
    </subcellularLocation>
</comment>
<evidence type="ECO:0000256" key="8">
    <source>
        <dbReference type="SAM" id="MobiDB-lite"/>
    </source>
</evidence>
<protein>
    <submittedName>
        <fullName evidence="11">Zinc finger and BTB domain containing 41</fullName>
    </submittedName>
</protein>
<dbReference type="CDD" id="cd18186">
    <property type="entry name" value="BTB_POZ_ZBTB_KLHL-like"/>
    <property type="match status" value="1"/>
</dbReference>
<dbReference type="InterPro" id="IPR050888">
    <property type="entry name" value="ZnF_C2H2-type_TF"/>
</dbReference>
<evidence type="ECO:0000256" key="3">
    <source>
        <dbReference type="ARBA" id="ARBA00022737"/>
    </source>
</evidence>
<keyword evidence="3" id="KW-0677">Repeat</keyword>
<dbReference type="Ensembl" id="ENSEBUT00000007036.1">
    <property type="protein sequence ID" value="ENSEBUP00000006578.1"/>
    <property type="gene ID" value="ENSEBUG00000004354.1"/>
</dbReference>
<dbReference type="FunFam" id="3.30.160.60:FF:000624">
    <property type="entry name" value="zinc finger protein 697"/>
    <property type="match status" value="1"/>
</dbReference>
<feature type="region of interest" description="Disordered" evidence="8">
    <location>
        <begin position="245"/>
        <end position="281"/>
    </location>
</feature>
<feature type="domain" description="C2H2-type" evidence="10">
    <location>
        <begin position="498"/>
        <end position="526"/>
    </location>
</feature>
<keyword evidence="2" id="KW-0479">Metal-binding</keyword>
<feature type="domain" description="C2H2-type" evidence="10">
    <location>
        <begin position="611"/>
        <end position="639"/>
    </location>
</feature>
<keyword evidence="4 7" id="KW-0863">Zinc-finger</keyword>
<feature type="domain" description="C2H2-type" evidence="10">
    <location>
        <begin position="289"/>
        <end position="317"/>
    </location>
</feature>
<dbReference type="SMART" id="SM00355">
    <property type="entry name" value="ZnF_C2H2"/>
    <property type="match status" value="11"/>
</dbReference>